<sequence length="114" mass="12578">MTEPATEPTPRVARAADRDRYEISVGDEPAGLAAYRDRGDRRVFYHTEIADAFGGRGLAATLVTAALNDTRAAGMRIVPVCPYVAKYLKKHEEFADITDPVDREVLAWLKETLG</sequence>
<comment type="caution">
    <text evidence="2">The sequence shown here is derived from an EMBL/GenBank/DDBJ whole genome shotgun (WGS) entry which is preliminary data.</text>
</comment>
<evidence type="ECO:0000313" key="2">
    <source>
        <dbReference type="EMBL" id="MDT0319217.1"/>
    </source>
</evidence>
<dbReference type="Gene3D" id="3.40.630.30">
    <property type="match status" value="1"/>
</dbReference>
<dbReference type="EMBL" id="JAVREM010000012">
    <property type="protein sequence ID" value="MDT0319217.1"/>
    <property type="molecule type" value="Genomic_DNA"/>
</dbReference>
<keyword evidence="2" id="KW-0808">Transferase</keyword>
<keyword evidence="3" id="KW-1185">Reference proteome</keyword>
<dbReference type="RefSeq" id="WP_311598378.1">
    <property type="nucleotide sequence ID" value="NZ_JAVREM010000012.1"/>
</dbReference>
<gene>
    <name evidence="2" type="ORF">RNC47_12805</name>
</gene>
<proteinExistence type="predicted"/>
<organism evidence="2 3">
    <name type="scientific">Streptomyces millisiae</name>
    <dbReference type="NCBI Taxonomy" id="3075542"/>
    <lineage>
        <taxon>Bacteria</taxon>
        <taxon>Bacillati</taxon>
        <taxon>Actinomycetota</taxon>
        <taxon>Actinomycetes</taxon>
        <taxon>Kitasatosporales</taxon>
        <taxon>Streptomycetaceae</taxon>
        <taxon>Streptomyces</taxon>
    </lineage>
</organism>
<protein>
    <submittedName>
        <fullName evidence="2">GNAT family N-acetyltransferase</fullName>
        <ecNumber evidence="2">2.3.1.-</ecNumber>
    </submittedName>
</protein>
<feature type="domain" description="N-acetyltransferase" evidence="1">
    <location>
        <begin position="13"/>
        <end position="99"/>
    </location>
</feature>
<dbReference type="GO" id="GO:0016746">
    <property type="term" value="F:acyltransferase activity"/>
    <property type="evidence" value="ECO:0007669"/>
    <property type="project" value="UniProtKB-KW"/>
</dbReference>
<dbReference type="PANTHER" id="PTHR31435:SF10">
    <property type="entry name" value="BSR4717 PROTEIN"/>
    <property type="match status" value="1"/>
</dbReference>
<dbReference type="InterPro" id="IPR016181">
    <property type="entry name" value="Acyl_CoA_acyltransferase"/>
</dbReference>
<dbReference type="Proteomes" id="UP001183420">
    <property type="component" value="Unassembled WGS sequence"/>
</dbReference>
<dbReference type="InterPro" id="IPR045057">
    <property type="entry name" value="Gcn5-rel_NAT"/>
</dbReference>
<evidence type="ECO:0000313" key="3">
    <source>
        <dbReference type="Proteomes" id="UP001183420"/>
    </source>
</evidence>
<dbReference type="Pfam" id="PF14542">
    <property type="entry name" value="Acetyltransf_CG"/>
    <property type="match status" value="1"/>
</dbReference>
<keyword evidence="2" id="KW-0012">Acyltransferase</keyword>
<dbReference type="PANTHER" id="PTHR31435">
    <property type="entry name" value="PROTEIN NATD1"/>
    <property type="match status" value="1"/>
</dbReference>
<accession>A0ABU2LNQ0</accession>
<dbReference type="InterPro" id="IPR031165">
    <property type="entry name" value="GNAT_YJDJ"/>
</dbReference>
<name>A0ABU2LNQ0_9ACTN</name>
<evidence type="ECO:0000259" key="1">
    <source>
        <dbReference type="PROSITE" id="PS51729"/>
    </source>
</evidence>
<reference evidence="3" key="1">
    <citation type="submission" date="2023-07" db="EMBL/GenBank/DDBJ databases">
        <title>30 novel species of actinomycetes from the DSMZ collection.</title>
        <authorList>
            <person name="Nouioui I."/>
        </authorList>
    </citation>
    <scope>NUCLEOTIDE SEQUENCE [LARGE SCALE GENOMIC DNA]</scope>
    <source>
        <strain evidence="3">DSM 44918</strain>
    </source>
</reference>
<dbReference type="EC" id="2.3.1.-" evidence="2"/>
<dbReference type="PROSITE" id="PS51729">
    <property type="entry name" value="GNAT_YJDJ"/>
    <property type="match status" value="1"/>
</dbReference>
<dbReference type="SUPFAM" id="SSF55729">
    <property type="entry name" value="Acyl-CoA N-acyltransferases (Nat)"/>
    <property type="match status" value="1"/>
</dbReference>